<feature type="non-terminal residue" evidence="1">
    <location>
        <position position="67"/>
    </location>
</feature>
<proteinExistence type="predicted"/>
<dbReference type="EMBL" id="CAJNNW010034064">
    <property type="protein sequence ID" value="CAE8721467.1"/>
    <property type="molecule type" value="Genomic_DNA"/>
</dbReference>
<sequence>MWCYACPPGWRSTIGYKICRSCFLFVTTWDSSTRLRRQAGATCWGRATSRSWRCWCTTPRANCASCF</sequence>
<protein>
    <submittedName>
        <fullName evidence="1">Uncharacterized protein</fullName>
    </submittedName>
</protein>
<dbReference type="AlphaFoldDB" id="A0A813L8M8"/>
<dbReference type="Proteomes" id="UP000626109">
    <property type="component" value="Unassembled WGS sequence"/>
</dbReference>
<accession>A0A813L8M8</accession>
<evidence type="ECO:0000313" key="2">
    <source>
        <dbReference type="Proteomes" id="UP000626109"/>
    </source>
</evidence>
<gene>
    <name evidence="1" type="ORF">PGLA2088_LOCUS41944</name>
</gene>
<comment type="caution">
    <text evidence="1">The sequence shown here is derived from an EMBL/GenBank/DDBJ whole genome shotgun (WGS) entry which is preliminary data.</text>
</comment>
<evidence type="ECO:0000313" key="1">
    <source>
        <dbReference type="EMBL" id="CAE8721467.1"/>
    </source>
</evidence>
<name>A0A813L8M8_POLGL</name>
<organism evidence="1 2">
    <name type="scientific">Polarella glacialis</name>
    <name type="common">Dinoflagellate</name>
    <dbReference type="NCBI Taxonomy" id="89957"/>
    <lineage>
        <taxon>Eukaryota</taxon>
        <taxon>Sar</taxon>
        <taxon>Alveolata</taxon>
        <taxon>Dinophyceae</taxon>
        <taxon>Suessiales</taxon>
        <taxon>Suessiaceae</taxon>
        <taxon>Polarella</taxon>
    </lineage>
</organism>
<reference evidence="1" key="1">
    <citation type="submission" date="2021-02" db="EMBL/GenBank/DDBJ databases">
        <authorList>
            <person name="Dougan E. K."/>
            <person name="Rhodes N."/>
            <person name="Thang M."/>
            <person name="Chan C."/>
        </authorList>
    </citation>
    <scope>NUCLEOTIDE SEQUENCE</scope>
</reference>